<dbReference type="Proteomes" id="UP000027778">
    <property type="component" value="Unassembled WGS sequence"/>
</dbReference>
<dbReference type="EMBL" id="JOTM01000003">
    <property type="protein sequence ID" value="KEK25116.1"/>
    <property type="molecule type" value="Genomic_DNA"/>
</dbReference>
<feature type="binding site" evidence="3">
    <location>
        <position position="72"/>
    </location>
    <ligand>
        <name>Cu cation</name>
        <dbReference type="ChEBI" id="CHEBI:23378"/>
    </ligand>
</feature>
<dbReference type="InterPro" id="IPR036249">
    <property type="entry name" value="Thioredoxin-like_sf"/>
</dbReference>
<keyword evidence="6" id="KW-0067">ATP-binding</keyword>
<organism evidence="6 7">
    <name type="scientific">Bacillus gaemokensis</name>
    <dbReference type="NCBI Taxonomy" id="574375"/>
    <lineage>
        <taxon>Bacteria</taxon>
        <taxon>Bacillati</taxon>
        <taxon>Bacillota</taxon>
        <taxon>Bacilli</taxon>
        <taxon>Bacillales</taxon>
        <taxon>Bacillaceae</taxon>
        <taxon>Bacillus</taxon>
        <taxon>Bacillus cereus group</taxon>
    </lineage>
</organism>
<gene>
    <name evidence="6" type="ORF">BAGA_18720</name>
</gene>
<evidence type="ECO:0000256" key="3">
    <source>
        <dbReference type="PIRSR" id="PIRSR603782-1"/>
    </source>
</evidence>
<accession>A0A073KF30</accession>
<evidence type="ECO:0000313" key="6">
    <source>
        <dbReference type="EMBL" id="KEK25116.1"/>
    </source>
</evidence>
<dbReference type="GO" id="GO:0046872">
    <property type="term" value="F:metal ion binding"/>
    <property type="evidence" value="ECO:0007669"/>
    <property type="project" value="UniProtKB-KW"/>
</dbReference>
<dbReference type="STRING" id="574375.AZF08_10295"/>
<name>A0A073KF30_9BACI</name>
<feature type="disulfide bond" description="Redox-active" evidence="4">
    <location>
        <begin position="68"/>
        <end position="72"/>
    </location>
</feature>
<dbReference type="Pfam" id="PF02630">
    <property type="entry name" value="SCO1-SenC"/>
    <property type="match status" value="1"/>
</dbReference>
<evidence type="ECO:0000313" key="7">
    <source>
        <dbReference type="Proteomes" id="UP000027778"/>
    </source>
</evidence>
<feature type="binding site" evidence="3">
    <location>
        <position position="68"/>
    </location>
    <ligand>
        <name>Cu cation</name>
        <dbReference type="ChEBI" id="CHEBI:23378"/>
    </ligand>
</feature>
<protein>
    <submittedName>
        <fullName evidence="6">Cysteine ABC transporter ATP-binding protein</fullName>
    </submittedName>
</protein>
<sequence>MKRYQKLIGLMVVFCFFILAGCDSGSKLRKPLNWDLESFQYINQDGKKFGTKDLKGKVWVADFMFTNCQTVCPPMTANMTKLQKMAKEQKLDVQFVSFSVDPEVDKPENLKAFIQKFTDDTKNWNLLTGYSLEDVKKFAKDNFQTLVDKPDNTDQVMHGTSFYLIDQDGKVMKKYSGISNTPYEDILRDIKRLVD</sequence>
<keyword evidence="3" id="KW-0479">Metal-binding</keyword>
<evidence type="ECO:0000256" key="4">
    <source>
        <dbReference type="PIRSR" id="PIRSR603782-2"/>
    </source>
</evidence>
<keyword evidence="4" id="KW-1015">Disulfide bond</keyword>
<comment type="caution">
    <text evidence="6">The sequence shown here is derived from an EMBL/GenBank/DDBJ whole genome shotgun (WGS) entry which is preliminary data.</text>
</comment>
<keyword evidence="7" id="KW-1185">Reference proteome</keyword>
<dbReference type="OrthoDB" id="9811998at2"/>
<dbReference type="GO" id="GO:0005524">
    <property type="term" value="F:ATP binding"/>
    <property type="evidence" value="ECO:0007669"/>
    <property type="project" value="UniProtKB-KW"/>
</dbReference>
<comment type="similarity">
    <text evidence="1">Belongs to the SCO1/2 family.</text>
</comment>
<proteinExistence type="inferred from homology"/>
<dbReference type="PANTHER" id="PTHR12151">
    <property type="entry name" value="ELECTRON TRANSPORT PROTIN SCO1/SENC FAMILY MEMBER"/>
    <property type="match status" value="1"/>
</dbReference>
<feature type="domain" description="Thioredoxin" evidence="5">
    <location>
        <begin position="30"/>
        <end position="195"/>
    </location>
</feature>
<evidence type="ECO:0000256" key="2">
    <source>
        <dbReference type="ARBA" id="ARBA00023008"/>
    </source>
</evidence>
<dbReference type="RefSeq" id="WP_033673767.1">
    <property type="nucleotide sequence ID" value="NZ_JOTM01000003.1"/>
</dbReference>
<dbReference type="PROSITE" id="PS51352">
    <property type="entry name" value="THIOREDOXIN_2"/>
    <property type="match status" value="1"/>
</dbReference>
<feature type="binding site" evidence="3">
    <location>
        <position position="158"/>
    </location>
    <ligand>
        <name>Cu cation</name>
        <dbReference type="ChEBI" id="CHEBI:23378"/>
    </ligand>
</feature>
<dbReference type="PROSITE" id="PS51257">
    <property type="entry name" value="PROKAR_LIPOPROTEIN"/>
    <property type="match status" value="1"/>
</dbReference>
<dbReference type="PANTHER" id="PTHR12151:SF25">
    <property type="entry name" value="LINALOOL DEHYDRATASE_ISOMERASE DOMAIN-CONTAINING PROTEIN"/>
    <property type="match status" value="1"/>
</dbReference>
<evidence type="ECO:0000259" key="5">
    <source>
        <dbReference type="PROSITE" id="PS51352"/>
    </source>
</evidence>
<dbReference type="InterPro" id="IPR003782">
    <property type="entry name" value="SCO1/SenC"/>
</dbReference>
<dbReference type="AlphaFoldDB" id="A0A073KF30"/>
<dbReference type="CDD" id="cd02968">
    <property type="entry name" value="SCO"/>
    <property type="match status" value="1"/>
</dbReference>
<keyword evidence="6" id="KW-0547">Nucleotide-binding</keyword>
<dbReference type="Gene3D" id="3.40.30.10">
    <property type="entry name" value="Glutaredoxin"/>
    <property type="match status" value="1"/>
</dbReference>
<dbReference type="eggNOG" id="COG1999">
    <property type="taxonomic scope" value="Bacteria"/>
</dbReference>
<dbReference type="InterPro" id="IPR013766">
    <property type="entry name" value="Thioredoxin_domain"/>
</dbReference>
<reference evidence="6 7" key="1">
    <citation type="submission" date="2014-06" db="EMBL/GenBank/DDBJ databases">
        <title>Draft genome sequence of Bacillus gaemokensis JCM 15801 (MCCC 1A00707).</title>
        <authorList>
            <person name="Lai Q."/>
            <person name="Liu Y."/>
            <person name="Shao Z."/>
        </authorList>
    </citation>
    <scope>NUCLEOTIDE SEQUENCE [LARGE SCALE GENOMIC DNA]</scope>
    <source>
        <strain evidence="6 7">JCM 15801</strain>
    </source>
</reference>
<keyword evidence="2 3" id="KW-0186">Copper</keyword>
<dbReference type="SUPFAM" id="SSF52833">
    <property type="entry name" value="Thioredoxin-like"/>
    <property type="match status" value="1"/>
</dbReference>
<evidence type="ECO:0000256" key="1">
    <source>
        <dbReference type="ARBA" id="ARBA00010996"/>
    </source>
</evidence>